<organism evidence="10 11">
    <name type="scientific">Eptatretus burgeri</name>
    <name type="common">Inshore hagfish</name>
    <dbReference type="NCBI Taxonomy" id="7764"/>
    <lineage>
        <taxon>Eukaryota</taxon>
        <taxon>Metazoa</taxon>
        <taxon>Chordata</taxon>
        <taxon>Craniata</taxon>
        <taxon>Vertebrata</taxon>
        <taxon>Cyclostomata</taxon>
        <taxon>Myxini</taxon>
        <taxon>Myxiniformes</taxon>
        <taxon>Myxinidae</taxon>
        <taxon>Eptatretinae</taxon>
        <taxon>Eptatretus</taxon>
    </lineage>
</organism>
<evidence type="ECO:0000256" key="4">
    <source>
        <dbReference type="ARBA" id="ARBA00022692"/>
    </source>
</evidence>
<evidence type="ECO:0000256" key="6">
    <source>
        <dbReference type="ARBA" id="ARBA00023136"/>
    </source>
</evidence>
<evidence type="ECO:0000259" key="9">
    <source>
        <dbReference type="PROSITE" id="PS50850"/>
    </source>
</evidence>
<name>A0A8C4RB40_EPTBU</name>
<feature type="transmembrane region" description="Helical" evidence="8">
    <location>
        <begin position="80"/>
        <end position="102"/>
    </location>
</feature>
<evidence type="ECO:0000313" key="11">
    <source>
        <dbReference type="Proteomes" id="UP000694388"/>
    </source>
</evidence>
<dbReference type="Proteomes" id="UP000694388">
    <property type="component" value="Unplaced"/>
</dbReference>
<reference evidence="10" key="1">
    <citation type="submission" date="2025-08" db="UniProtKB">
        <authorList>
            <consortium name="Ensembl"/>
        </authorList>
    </citation>
    <scope>IDENTIFICATION</scope>
</reference>
<feature type="transmembrane region" description="Helical" evidence="8">
    <location>
        <begin position="314"/>
        <end position="333"/>
    </location>
</feature>
<comment type="similarity">
    <text evidence="2">Belongs to the major facilitator superfamily.</text>
</comment>
<feature type="transmembrane region" description="Helical" evidence="8">
    <location>
        <begin position="203"/>
        <end position="225"/>
    </location>
</feature>
<reference evidence="10" key="2">
    <citation type="submission" date="2025-09" db="UniProtKB">
        <authorList>
            <consortium name="Ensembl"/>
        </authorList>
    </citation>
    <scope>IDENTIFICATION</scope>
</reference>
<dbReference type="InterPro" id="IPR036259">
    <property type="entry name" value="MFS_trans_sf"/>
</dbReference>
<dbReference type="PANTHER" id="PTHR23511">
    <property type="entry name" value="SYNAPTIC VESICLE GLYCOPROTEIN 2"/>
    <property type="match status" value="1"/>
</dbReference>
<dbReference type="PANTHER" id="PTHR23511:SF5">
    <property type="entry name" value="MAJOR FACILITATOR-TYPE TRANSPORTER HXNZ-RELATED"/>
    <property type="match status" value="1"/>
</dbReference>
<keyword evidence="4 8" id="KW-0812">Transmembrane</keyword>
<dbReference type="SUPFAM" id="SSF103473">
    <property type="entry name" value="MFS general substrate transporter"/>
    <property type="match status" value="1"/>
</dbReference>
<dbReference type="Pfam" id="PF00083">
    <property type="entry name" value="Sugar_tr"/>
    <property type="match status" value="1"/>
</dbReference>
<keyword evidence="11" id="KW-1185">Reference proteome</keyword>
<evidence type="ECO:0000313" key="10">
    <source>
        <dbReference type="Ensembl" id="ENSEBUP00000027523.1"/>
    </source>
</evidence>
<feature type="region of interest" description="Disordered" evidence="7">
    <location>
        <begin position="383"/>
        <end position="402"/>
    </location>
</feature>
<comment type="subcellular location">
    <subcellularLocation>
        <location evidence="1">Membrane</location>
        <topology evidence="1">Multi-pass membrane protein</topology>
    </subcellularLocation>
</comment>
<dbReference type="GeneTree" id="ENSGT00940000155403"/>
<evidence type="ECO:0000256" key="2">
    <source>
        <dbReference type="ARBA" id="ARBA00008335"/>
    </source>
</evidence>
<dbReference type="Gene3D" id="1.20.1250.20">
    <property type="entry name" value="MFS general substrate transporter like domains"/>
    <property type="match status" value="1"/>
</dbReference>
<dbReference type="GO" id="GO:0016020">
    <property type="term" value="C:membrane"/>
    <property type="evidence" value="ECO:0007669"/>
    <property type="project" value="UniProtKB-SubCell"/>
</dbReference>
<accession>A0A8C4RB40</accession>
<evidence type="ECO:0000256" key="3">
    <source>
        <dbReference type="ARBA" id="ARBA00022448"/>
    </source>
</evidence>
<feature type="transmembrane region" description="Helical" evidence="8">
    <location>
        <begin position="146"/>
        <end position="164"/>
    </location>
</feature>
<feature type="transmembrane region" description="Helical" evidence="8">
    <location>
        <begin position="231"/>
        <end position="252"/>
    </location>
</feature>
<keyword evidence="3" id="KW-0813">Transport</keyword>
<keyword evidence="6 8" id="KW-0472">Membrane</keyword>
<dbReference type="InterPro" id="IPR005828">
    <property type="entry name" value="MFS_sugar_transport-like"/>
</dbReference>
<evidence type="ECO:0000256" key="1">
    <source>
        <dbReference type="ARBA" id="ARBA00004141"/>
    </source>
</evidence>
<proteinExistence type="inferred from homology"/>
<sequence>MEDDFFQLKQLPVVRFRRTGESEFSGEDDDAAVIEGVGHGRRMAGSKTTVPQDFANPTDDVFTVEEAVEAIGFGKFQWKLSMITGLAWMADAMEMMILSILGAELRCDWLLANWQVALITSVVFFGMMVSSSLWGNFADKWGRKSTLIMSIAWTSYFGFLSAFAPVLNWFLFLRGLVGVGMGGVPQSVTLYTEFLPTKSRAKCVVLISIFWAIGTLLEVVLAALMMPTLGWRWFLAVSSFPLFLFIFLSFWLPESSRFEVLNGKVDKAQATLRWIAADNNVPMPLGTLSSGGCQQDKLGRLQDLFVPELRTTTFLLWIIWLISAMSYYGLVLLTTELFQSGDICGKDKLIQLPPPSSKQISLYFHPPSPKLLPHLPPSILPPHPSPSMFTSHPSSPNVPTPLPKAASPLPTASIFVRPSNRSHLHNTSTQSHPSPLPTLPLSPPSPMAVPSLIVSPLPQSYPHPSLFKANFSLFPLKASPSPFSKAPPHTFLPQFSPLTPPFQISPLTPGGGGGGGLKAAPLFTSTKLPPSPNLSLSAHSVTSSNLPLPFAPSRITPHCDSSLHHLALCPPPQLTLSPGSSTICQLSTTFITSTSPPSHYPLPPLLCTQSLLPPSSLTMWTSNIRGLRSNMTSFHAGCYRQT</sequence>
<dbReference type="PROSITE" id="PS50850">
    <property type="entry name" value="MFS"/>
    <property type="match status" value="1"/>
</dbReference>
<protein>
    <submittedName>
        <fullName evidence="10">SV2 related protein</fullName>
    </submittedName>
</protein>
<feature type="domain" description="Major facilitator superfamily (MFS) profile" evidence="9">
    <location>
        <begin position="80"/>
        <end position="642"/>
    </location>
</feature>
<dbReference type="InterPro" id="IPR020846">
    <property type="entry name" value="MFS_dom"/>
</dbReference>
<keyword evidence="5 8" id="KW-1133">Transmembrane helix</keyword>
<evidence type="ECO:0000256" key="8">
    <source>
        <dbReference type="SAM" id="Phobius"/>
    </source>
</evidence>
<feature type="transmembrane region" description="Helical" evidence="8">
    <location>
        <begin position="114"/>
        <end position="134"/>
    </location>
</feature>
<dbReference type="AlphaFoldDB" id="A0A8C4RB40"/>
<dbReference type="GO" id="GO:0022857">
    <property type="term" value="F:transmembrane transporter activity"/>
    <property type="evidence" value="ECO:0007669"/>
    <property type="project" value="InterPro"/>
</dbReference>
<evidence type="ECO:0000256" key="5">
    <source>
        <dbReference type="ARBA" id="ARBA00022989"/>
    </source>
</evidence>
<dbReference type="Ensembl" id="ENSEBUT00000028099.1">
    <property type="protein sequence ID" value="ENSEBUP00000027523.1"/>
    <property type="gene ID" value="ENSEBUG00000016856.1"/>
</dbReference>
<evidence type="ECO:0000256" key="7">
    <source>
        <dbReference type="SAM" id="MobiDB-lite"/>
    </source>
</evidence>